<dbReference type="EMBL" id="BKCJ011335683">
    <property type="protein sequence ID" value="GFD22246.1"/>
    <property type="molecule type" value="Genomic_DNA"/>
</dbReference>
<sequence>PNTLDAEPNSKASYLQTTAEMDRFYEA</sequence>
<protein>
    <submittedName>
        <fullName evidence="1">Uncharacterized protein</fullName>
    </submittedName>
</protein>
<name>A0A699ULP1_TANCI</name>
<gene>
    <name evidence="1" type="ORF">Tci_894215</name>
</gene>
<proteinExistence type="predicted"/>
<accession>A0A699ULP1</accession>
<evidence type="ECO:0000313" key="1">
    <source>
        <dbReference type="EMBL" id="GFD22246.1"/>
    </source>
</evidence>
<organism evidence="1">
    <name type="scientific">Tanacetum cinerariifolium</name>
    <name type="common">Dalmatian daisy</name>
    <name type="synonym">Chrysanthemum cinerariifolium</name>
    <dbReference type="NCBI Taxonomy" id="118510"/>
    <lineage>
        <taxon>Eukaryota</taxon>
        <taxon>Viridiplantae</taxon>
        <taxon>Streptophyta</taxon>
        <taxon>Embryophyta</taxon>
        <taxon>Tracheophyta</taxon>
        <taxon>Spermatophyta</taxon>
        <taxon>Magnoliopsida</taxon>
        <taxon>eudicotyledons</taxon>
        <taxon>Gunneridae</taxon>
        <taxon>Pentapetalae</taxon>
        <taxon>asterids</taxon>
        <taxon>campanulids</taxon>
        <taxon>Asterales</taxon>
        <taxon>Asteraceae</taxon>
        <taxon>Asteroideae</taxon>
        <taxon>Anthemideae</taxon>
        <taxon>Anthemidinae</taxon>
        <taxon>Tanacetum</taxon>
    </lineage>
</organism>
<feature type="non-terminal residue" evidence="1">
    <location>
        <position position="1"/>
    </location>
</feature>
<reference evidence="1" key="1">
    <citation type="journal article" date="2019" name="Sci. Rep.">
        <title>Draft genome of Tanacetum cinerariifolium, the natural source of mosquito coil.</title>
        <authorList>
            <person name="Yamashiro T."/>
            <person name="Shiraishi A."/>
            <person name="Satake H."/>
            <person name="Nakayama K."/>
        </authorList>
    </citation>
    <scope>NUCLEOTIDE SEQUENCE</scope>
</reference>
<dbReference type="AlphaFoldDB" id="A0A699ULP1"/>
<comment type="caution">
    <text evidence="1">The sequence shown here is derived from an EMBL/GenBank/DDBJ whole genome shotgun (WGS) entry which is preliminary data.</text>
</comment>